<evidence type="ECO:0000256" key="5">
    <source>
        <dbReference type="ARBA" id="ARBA00012213"/>
    </source>
</evidence>
<evidence type="ECO:0000256" key="2">
    <source>
        <dbReference type="ARBA" id="ARBA00001968"/>
    </source>
</evidence>
<protein>
    <recommendedName>
        <fullName evidence="7">Putative 4-hydroxy-4-methyl-2-oxoglutarate aldolase</fullName>
        <ecNumber evidence="6">4.1.1.112</ecNumber>
        <ecNumber evidence="5">4.1.3.17</ecNumber>
    </recommendedName>
    <alternativeName>
        <fullName evidence="11">Oxaloacetate decarboxylase</fullName>
    </alternativeName>
    <alternativeName>
        <fullName evidence="9">Regulator of ribonuclease activity homolog</fullName>
    </alternativeName>
    <alternativeName>
        <fullName evidence="10">RraA-like protein</fullName>
    </alternativeName>
</protein>
<feature type="binding site" evidence="13">
    <location>
        <position position="119"/>
    </location>
    <ligand>
        <name>substrate</name>
    </ligand>
</feature>
<evidence type="ECO:0000256" key="12">
    <source>
        <dbReference type="ARBA" id="ARBA00047973"/>
    </source>
</evidence>
<comment type="cofactor">
    <cofactor evidence="13">
        <name>Mg(2+)</name>
        <dbReference type="ChEBI" id="CHEBI:18420"/>
    </cofactor>
</comment>
<reference evidence="14 15" key="1">
    <citation type="submission" date="2016-10" db="EMBL/GenBank/DDBJ databases">
        <authorList>
            <person name="de Groot N.N."/>
        </authorList>
    </citation>
    <scope>NUCLEOTIDE SEQUENCE [LARGE SCALE GENOMIC DNA]</scope>
    <source>
        <strain evidence="14 15">DSM 16981</strain>
    </source>
</reference>
<name>A0A1G9YP59_9FIRM</name>
<dbReference type="EC" id="4.1.1.112" evidence="6"/>
<dbReference type="GO" id="GO:0046872">
    <property type="term" value="F:metal ion binding"/>
    <property type="evidence" value="ECO:0007669"/>
    <property type="project" value="UniProtKB-KW"/>
</dbReference>
<accession>A0A1G9YP59</accession>
<dbReference type="Proteomes" id="UP000199309">
    <property type="component" value="Unassembled WGS sequence"/>
</dbReference>
<dbReference type="OrthoDB" id="9784786at2"/>
<keyword evidence="13" id="KW-0479">Metal-binding</keyword>
<feature type="binding site" evidence="13">
    <location>
        <position position="120"/>
    </location>
    <ligand>
        <name>Mg(2+)</name>
        <dbReference type="ChEBI" id="CHEBI:18420"/>
    </ligand>
</feature>
<dbReference type="Pfam" id="PF03737">
    <property type="entry name" value="RraA-like"/>
    <property type="match status" value="1"/>
</dbReference>
<evidence type="ECO:0000256" key="3">
    <source>
        <dbReference type="ARBA" id="ARBA00008621"/>
    </source>
</evidence>
<evidence type="ECO:0000256" key="11">
    <source>
        <dbReference type="ARBA" id="ARBA00032305"/>
    </source>
</evidence>
<keyword evidence="15" id="KW-1185">Reference proteome</keyword>
<dbReference type="CDD" id="cd16841">
    <property type="entry name" value="RraA_family"/>
    <property type="match status" value="1"/>
</dbReference>
<organism evidence="14 15">
    <name type="scientific">Megasphaera paucivorans</name>
    <dbReference type="NCBI Taxonomy" id="349095"/>
    <lineage>
        <taxon>Bacteria</taxon>
        <taxon>Bacillati</taxon>
        <taxon>Bacillota</taxon>
        <taxon>Negativicutes</taxon>
        <taxon>Veillonellales</taxon>
        <taxon>Veillonellaceae</taxon>
        <taxon>Megasphaera</taxon>
    </lineage>
</organism>
<evidence type="ECO:0000256" key="9">
    <source>
        <dbReference type="ARBA" id="ARBA00029596"/>
    </source>
</evidence>
<dbReference type="InterPro" id="IPR005493">
    <property type="entry name" value="RraA/RraA-like"/>
</dbReference>
<evidence type="ECO:0000313" key="14">
    <source>
        <dbReference type="EMBL" id="SDN10978.1"/>
    </source>
</evidence>
<evidence type="ECO:0000313" key="15">
    <source>
        <dbReference type="Proteomes" id="UP000199309"/>
    </source>
</evidence>
<dbReference type="NCBIfam" id="NF004850">
    <property type="entry name" value="PRK06201.1"/>
    <property type="match status" value="1"/>
</dbReference>
<evidence type="ECO:0000256" key="6">
    <source>
        <dbReference type="ARBA" id="ARBA00012947"/>
    </source>
</evidence>
<dbReference type="GO" id="GO:0047443">
    <property type="term" value="F:4-hydroxy-4-methyl-2-oxoglutarate aldolase activity"/>
    <property type="evidence" value="ECO:0007669"/>
    <property type="project" value="UniProtKB-EC"/>
</dbReference>
<comment type="catalytic activity">
    <reaction evidence="1">
        <text>4-hydroxy-4-methyl-2-oxoglutarate = 2 pyruvate</text>
        <dbReference type="Rhea" id="RHEA:22748"/>
        <dbReference type="ChEBI" id="CHEBI:15361"/>
        <dbReference type="ChEBI" id="CHEBI:58276"/>
        <dbReference type="EC" id="4.1.3.17"/>
    </reaction>
</comment>
<comment type="subunit">
    <text evidence="4">Homotrimer.</text>
</comment>
<dbReference type="InterPro" id="IPR036704">
    <property type="entry name" value="RraA/RraA-like_sf"/>
</dbReference>
<evidence type="ECO:0000256" key="7">
    <source>
        <dbReference type="ARBA" id="ARBA00016549"/>
    </source>
</evidence>
<feature type="binding site" evidence="13">
    <location>
        <begin position="97"/>
        <end position="100"/>
    </location>
    <ligand>
        <name>substrate</name>
    </ligand>
</feature>
<proteinExistence type="inferred from homology"/>
<keyword evidence="13" id="KW-0460">Magnesium</keyword>
<evidence type="ECO:0000256" key="10">
    <source>
        <dbReference type="ARBA" id="ARBA00030169"/>
    </source>
</evidence>
<dbReference type="EC" id="4.1.3.17" evidence="5"/>
<dbReference type="SUPFAM" id="SSF89562">
    <property type="entry name" value="RraA-like"/>
    <property type="match status" value="1"/>
</dbReference>
<comment type="cofactor">
    <cofactor evidence="2">
        <name>a divalent metal cation</name>
        <dbReference type="ChEBI" id="CHEBI:60240"/>
    </cofactor>
</comment>
<gene>
    <name evidence="14" type="ORF">SAMN05660299_02129</name>
</gene>
<dbReference type="GO" id="GO:0008948">
    <property type="term" value="F:oxaloacetate decarboxylase activity"/>
    <property type="evidence" value="ECO:0007669"/>
    <property type="project" value="UniProtKB-EC"/>
</dbReference>
<dbReference type="Gene3D" id="3.50.30.40">
    <property type="entry name" value="Ribonuclease E inhibitor RraA/RraA-like"/>
    <property type="match status" value="1"/>
</dbReference>
<comment type="catalytic activity">
    <reaction evidence="12">
        <text>oxaloacetate + H(+) = pyruvate + CO2</text>
        <dbReference type="Rhea" id="RHEA:15641"/>
        <dbReference type="ChEBI" id="CHEBI:15361"/>
        <dbReference type="ChEBI" id="CHEBI:15378"/>
        <dbReference type="ChEBI" id="CHEBI:16452"/>
        <dbReference type="ChEBI" id="CHEBI:16526"/>
        <dbReference type="EC" id="4.1.1.112"/>
    </reaction>
</comment>
<dbReference type="RefSeq" id="WP_091651651.1">
    <property type="nucleotide sequence ID" value="NZ_FNHQ01000024.1"/>
</dbReference>
<evidence type="ECO:0000256" key="1">
    <source>
        <dbReference type="ARBA" id="ARBA00001342"/>
    </source>
</evidence>
<comment type="similarity">
    <text evidence="3">Belongs to the class II aldolase/RraA-like family.</text>
</comment>
<comment type="function">
    <text evidence="8">Catalyzes the aldol cleavage of 4-hydroxy-4-methyl-2-oxoglutarate (HMG) into 2 molecules of pyruvate. Also contains a secondary oxaloacetate (OAA) decarboxylase activity due to the common pyruvate enolate transition state formed following C-C bond cleavage in the retro-aldol and decarboxylation reactions.</text>
</comment>
<dbReference type="PANTHER" id="PTHR33254:SF4">
    <property type="entry name" value="4-HYDROXY-4-METHYL-2-OXOGLUTARATE ALDOLASE 3-RELATED"/>
    <property type="match status" value="1"/>
</dbReference>
<dbReference type="STRING" id="349095.SAMN05660299_02129"/>
<dbReference type="PANTHER" id="PTHR33254">
    <property type="entry name" value="4-HYDROXY-4-METHYL-2-OXOGLUTARATE ALDOLASE 3-RELATED"/>
    <property type="match status" value="1"/>
</dbReference>
<evidence type="ECO:0000256" key="8">
    <source>
        <dbReference type="ARBA" id="ARBA00025046"/>
    </source>
</evidence>
<evidence type="ECO:0000256" key="13">
    <source>
        <dbReference type="PIRSR" id="PIRSR605493-1"/>
    </source>
</evidence>
<dbReference type="EMBL" id="FNHQ01000024">
    <property type="protein sequence ID" value="SDN10978.1"/>
    <property type="molecule type" value="Genomic_DNA"/>
</dbReference>
<evidence type="ECO:0000256" key="4">
    <source>
        <dbReference type="ARBA" id="ARBA00011233"/>
    </source>
</evidence>
<sequence>MGNVGCKIIKDFKRPDRKVVELFKGMPVANIDDCMNRTAAVRSDIVPMNKTPLLGTAFTVKVPEGDNLMFHKAMDMAQPGDVIVIDAGGDVTRAIFGELMITYCHKRGLAGVILDGVIRDYDEIAAMDFPVYAKGAIPNGPYKNGPGEINTVISFGGKVICPGDIIVGDGDGIIVIKPEEAEELAAKTKQVMEKEAGIMDKIVNECSYVRPWVDEKLEEIGCEII</sequence>
<dbReference type="AlphaFoldDB" id="A0A1G9YP59"/>